<dbReference type="InterPro" id="IPR008271">
    <property type="entry name" value="Ser/Thr_kinase_AS"/>
</dbReference>
<proteinExistence type="predicted"/>
<dbReference type="PROSITE" id="PS00108">
    <property type="entry name" value="PROTEIN_KINASE_ST"/>
    <property type="match status" value="1"/>
</dbReference>
<dbReference type="InterPro" id="IPR011009">
    <property type="entry name" value="Kinase-like_dom_sf"/>
</dbReference>
<feature type="domain" description="Protein kinase" evidence="1">
    <location>
        <begin position="1"/>
        <end position="114"/>
    </location>
</feature>
<comment type="caution">
    <text evidence="2">The sequence shown here is derived from an EMBL/GenBank/DDBJ whole genome shotgun (WGS) entry which is preliminary data.</text>
</comment>
<gene>
    <name evidence="2" type="ORF">PHPALM_17509</name>
</gene>
<dbReference type="PROSITE" id="PS50011">
    <property type="entry name" value="PROTEIN_KINASE_DOM"/>
    <property type="match status" value="1"/>
</dbReference>
<evidence type="ECO:0000259" key="1">
    <source>
        <dbReference type="PROSITE" id="PS50011"/>
    </source>
</evidence>
<sequence>MEQSQQFDHGDLKSRNILLTRRLEAKLIDFCLDLTMTAGVWHTIWAAPEILEGKRHLLLLSEVDTLKTSFHGIKSFDGKKEKSFRVLQMVIVETKFIGRLSISNLPRQCDLLST</sequence>
<dbReference type="AlphaFoldDB" id="A0A2P4XM17"/>
<dbReference type="EMBL" id="NCKW01009572">
    <property type="protein sequence ID" value="POM66606.1"/>
    <property type="molecule type" value="Genomic_DNA"/>
</dbReference>
<keyword evidence="2" id="KW-0808">Transferase</keyword>
<protein>
    <submittedName>
        <fullName evidence="2">TKL/DRK protein kinase</fullName>
    </submittedName>
</protein>
<reference evidence="2 3" key="1">
    <citation type="journal article" date="2017" name="Genome Biol. Evol.">
        <title>Phytophthora megakarya and P. palmivora, closely related causal agents of cacao black pod rot, underwent increases in genome sizes and gene numbers by different mechanisms.</title>
        <authorList>
            <person name="Ali S.S."/>
            <person name="Shao J."/>
            <person name="Lary D.J."/>
            <person name="Kronmiller B."/>
            <person name="Shen D."/>
            <person name="Strem M.D."/>
            <person name="Amoako-Attah I."/>
            <person name="Akrofi A.Y."/>
            <person name="Begoude B.A."/>
            <person name="Ten Hoopen G.M."/>
            <person name="Coulibaly K."/>
            <person name="Kebe B.I."/>
            <person name="Melnick R.L."/>
            <person name="Guiltinan M.J."/>
            <person name="Tyler B.M."/>
            <person name="Meinhardt L.W."/>
            <person name="Bailey B.A."/>
        </authorList>
    </citation>
    <scope>NUCLEOTIDE SEQUENCE [LARGE SCALE GENOMIC DNA]</scope>
    <source>
        <strain evidence="3">sbr112.9</strain>
    </source>
</reference>
<dbReference type="Proteomes" id="UP000237271">
    <property type="component" value="Unassembled WGS sequence"/>
</dbReference>
<dbReference type="GO" id="GO:0004672">
    <property type="term" value="F:protein kinase activity"/>
    <property type="evidence" value="ECO:0007669"/>
    <property type="project" value="InterPro"/>
</dbReference>
<dbReference type="GO" id="GO:0005524">
    <property type="term" value="F:ATP binding"/>
    <property type="evidence" value="ECO:0007669"/>
    <property type="project" value="InterPro"/>
</dbReference>
<evidence type="ECO:0000313" key="2">
    <source>
        <dbReference type="EMBL" id="POM66606.1"/>
    </source>
</evidence>
<dbReference type="Gene3D" id="1.10.510.10">
    <property type="entry name" value="Transferase(Phosphotransferase) domain 1"/>
    <property type="match status" value="1"/>
</dbReference>
<evidence type="ECO:0000313" key="3">
    <source>
        <dbReference type="Proteomes" id="UP000237271"/>
    </source>
</evidence>
<dbReference type="SUPFAM" id="SSF56112">
    <property type="entry name" value="Protein kinase-like (PK-like)"/>
    <property type="match status" value="1"/>
</dbReference>
<accession>A0A2P4XM17</accession>
<organism evidence="2 3">
    <name type="scientific">Phytophthora palmivora</name>
    <dbReference type="NCBI Taxonomy" id="4796"/>
    <lineage>
        <taxon>Eukaryota</taxon>
        <taxon>Sar</taxon>
        <taxon>Stramenopiles</taxon>
        <taxon>Oomycota</taxon>
        <taxon>Peronosporomycetes</taxon>
        <taxon>Peronosporales</taxon>
        <taxon>Peronosporaceae</taxon>
        <taxon>Phytophthora</taxon>
    </lineage>
</organism>
<dbReference type="InterPro" id="IPR000719">
    <property type="entry name" value="Prot_kinase_dom"/>
</dbReference>
<keyword evidence="2" id="KW-0418">Kinase</keyword>
<name>A0A2P4XM17_9STRA</name>
<keyword evidence="3" id="KW-1185">Reference proteome</keyword>